<dbReference type="AlphaFoldDB" id="A0A9Q1CKS3"/>
<keyword evidence="3" id="KW-1185">Reference proteome</keyword>
<dbReference type="Proteomes" id="UP001152320">
    <property type="component" value="Chromosome 2"/>
</dbReference>
<sequence>MFSHDLVDIWRERNPFDKNFTWSSNVTPGIHCRLDYFLISRHASPAVTDNVFSPGFLSDHSFVCLSIGTQEACRGPGFWKSNNSLLNDSKYICLIHELICNQQKENASYDPVFRWELLKFNIRKTSMKFAKERAKEMRLKEKKLIQKIADLEQQFYVNRSPVIHTQLREAQNDLLLYYEYKLKGTMIRSRARWVEDGEKNSKYFFNLEKRNKALNSILKLEKSNGIFLTERNGILEEIRNFYKTLYTSKGCNPESFFDGLPDQNIADIDLESCEGELTLDECYQALVSMKNDKAPGSDGLSVNFYKTFWNSIGQVVLESLNFGYQRGQLSTEQTRGIVTLILKGNKAATSLQNYRPITLLNTDYKIAAKVIASRLKGVIHSLIGPHQTGFLKGFGIR</sequence>
<dbReference type="OrthoDB" id="416119at2759"/>
<name>A0A9Q1CKS3_HOLLE</name>
<protein>
    <submittedName>
        <fullName evidence="2">Uncharacterized protein</fullName>
    </submittedName>
</protein>
<dbReference type="PANTHER" id="PTHR19446">
    <property type="entry name" value="REVERSE TRANSCRIPTASES"/>
    <property type="match status" value="1"/>
</dbReference>
<reference evidence="2" key="1">
    <citation type="submission" date="2021-10" db="EMBL/GenBank/DDBJ databases">
        <title>Tropical sea cucumber genome reveals ecological adaptation and Cuvierian tubules defense mechanism.</title>
        <authorList>
            <person name="Chen T."/>
        </authorList>
    </citation>
    <scope>NUCLEOTIDE SEQUENCE</scope>
    <source>
        <strain evidence="2">Nanhai2018</strain>
        <tissue evidence="2">Muscle</tissue>
    </source>
</reference>
<dbReference type="SUPFAM" id="SSF56219">
    <property type="entry name" value="DNase I-like"/>
    <property type="match status" value="1"/>
</dbReference>
<dbReference type="Gene3D" id="3.60.10.10">
    <property type="entry name" value="Endonuclease/exonuclease/phosphatase"/>
    <property type="match status" value="1"/>
</dbReference>
<keyword evidence="1" id="KW-0175">Coiled coil</keyword>
<proteinExistence type="predicted"/>
<dbReference type="EMBL" id="JAIZAY010000002">
    <property type="protein sequence ID" value="KAJ8047357.1"/>
    <property type="molecule type" value="Genomic_DNA"/>
</dbReference>
<gene>
    <name evidence="2" type="ORF">HOLleu_06338</name>
</gene>
<evidence type="ECO:0000256" key="1">
    <source>
        <dbReference type="SAM" id="Coils"/>
    </source>
</evidence>
<accession>A0A9Q1CKS3</accession>
<comment type="caution">
    <text evidence="2">The sequence shown here is derived from an EMBL/GenBank/DDBJ whole genome shotgun (WGS) entry which is preliminary data.</text>
</comment>
<evidence type="ECO:0000313" key="2">
    <source>
        <dbReference type="EMBL" id="KAJ8047357.1"/>
    </source>
</evidence>
<evidence type="ECO:0000313" key="3">
    <source>
        <dbReference type="Proteomes" id="UP001152320"/>
    </source>
</evidence>
<organism evidence="2 3">
    <name type="scientific">Holothuria leucospilota</name>
    <name type="common">Black long sea cucumber</name>
    <name type="synonym">Mertensiothuria leucospilota</name>
    <dbReference type="NCBI Taxonomy" id="206669"/>
    <lineage>
        <taxon>Eukaryota</taxon>
        <taxon>Metazoa</taxon>
        <taxon>Echinodermata</taxon>
        <taxon>Eleutherozoa</taxon>
        <taxon>Echinozoa</taxon>
        <taxon>Holothuroidea</taxon>
        <taxon>Aspidochirotacea</taxon>
        <taxon>Aspidochirotida</taxon>
        <taxon>Holothuriidae</taxon>
        <taxon>Holothuria</taxon>
    </lineage>
</organism>
<dbReference type="InterPro" id="IPR036691">
    <property type="entry name" value="Endo/exonu/phosph_ase_sf"/>
</dbReference>
<feature type="coiled-coil region" evidence="1">
    <location>
        <begin position="127"/>
        <end position="154"/>
    </location>
</feature>